<evidence type="ECO:0000256" key="3">
    <source>
        <dbReference type="ARBA" id="ARBA00022723"/>
    </source>
</evidence>
<reference evidence="10 11" key="1">
    <citation type="submission" date="2017-02" db="EMBL/GenBank/DDBJ databases">
        <authorList>
            <person name="Peterson S.W."/>
        </authorList>
    </citation>
    <scope>NUCLEOTIDE SEQUENCE [LARGE SCALE GENOMIC DNA]</scope>
    <source>
        <strain evidence="10 11">S285</strain>
    </source>
</reference>
<dbReference type="GO" id="GO:0046872">
    <property type="term" value="F:metal ion binding"/>
    <property type="evidence" value="ECO:0007669"/>
    <property type="project" value="UniProtKB-KW"/>
</dbReference>
<feature type="domain" description="M23ase beta-sheet core" evidence="9">
    <location>
        <begin position="320"/>
        <end position="420"/>
    </location>
</feature>
<dbReference type="STRING" id="655015.B1812_02930"/>
<evidence type="ECO:0000256" key="1">
    <source>
        <dbReference type="ARBA" id="ARBA00001947"/>
    </source>
</evidence>
<feature type="coiled-coil region" evidence="7">
    <location>
        <begin position="40"/>
        <end position="95"/>
    </location>
</feature>
<comment type="cofactor">
    <cofactor evidence="1">
        <name>Zn(2+)</name>
        <dbReference type="ChEBI" id="CHEBI:29105"/>
    </cofactor>
</comment>
<dbReference type="Proteomes" id="UP000193978">
    <property type="component" value="Chromosome"/>
</dbReference>
<dbReference type="EMBL" id="CP019948">
    <property type="protein sequence ID" value="ARN83315.1"/>
    <property type="molecule type" value="Genomic_DNA"/>
</dbReference>
<feature type="region of interest" description="Disordered" evidence="8">
    <location>
        <begin position="244"/>
        <end position="274"/>
    </location>
</feature>
<evidence type="ECO:0000256" key="6">
    <source>
        <dbReference type="ARBA" id="ARBA00023049"/>
    </source>
</evidence>
<evidence type="ECO:0000256" key="4">
    <source>
        <dbReference type="ARBA" id="ARBA00022801"/>
    </source>
</evidence>
<dbReference type="PANTHER" id="PTHR21666:SF288">
    <property type="entry name" value="CELL DIVISION PROTEIN YTFB"/>
    <property type="match status" value="1"/>
</dbReference>
<accession>A0A1W6N0G5</accession>
<evidence type="ECO:0000313" key="10">
    <source>
        <dbReference type="EMBL" id="ARN83315.1"/>
    </source>
</evidence>
<dbReference type="InterPro" id="IPR011055">
    <property type="entry name" value="Dup_hybrid_motif"/>
</dbReference>
<keyword evidence="3" id="KW-0479">Metal-binding</keyword>
<dbReference type="GO" id="GO:0006508">
    <property type="term" value="P:proteolysis"/>
    <property type="evidence" value="ECO:0007669"/>
    <property type="project" value="UniProtKB-KW"/>
</dbReference>
<sequence length="434" mass="47086">MPAAFALAVLASGAAAEPAPGPQDPLTGKKVELRGVEEGLRNLTEEKRKLDQGLERIETERSRLAQVLIEAAAKLRDTEKQTAEIESELQKIDGREETLRASLHARRALIGEVLLVLQRMNRRPPPAVLAEPEDILKALRAAMTMGAVLPQMRGETLKLQNDLSELVQLREAAHNQRAALAHRRDELTLQRANLEQMIEDRRAASRQITSERAAQEERARKLAEQATSIKELIARMEKESEAARLGAQAAREAEARREAADAQASREQRAKALAQPFRDPARLAPAVGFADLKGKLQLPAVGYFVRRFGAQDGYGGVERGDSLQVRENGLVSAPCDGWVAYAGPYRSYGGLLIINAGGGYYVVLAGVARMNVGVGQFVLAGEPVASMGDGSVKTAATVAIGAKQPILYVEIRKDGNSIDPSSWWARSDTRKVGG</sequence>
<keyword evidence="4" id="KW-0378">Hydrolase</keyword>
<dbReference type="InterPro" id="IPR016047">
    <property type="entry name" value="M23ase_b-sheet_dom"/>
</dbReference>
<protein>
    <recommendedName>
        <fullName evidence="9">M23ase beta-sheet core domain-containing protein</fullName>
    </recommendedName>
</protein>
<dbReference type="GO" id="GO:0004222">
    <property type="term" value="F:metalloendopeptidase activity"/>
    <property type="evidence" value="ECO:0007669"/>
    <property type="project" value="TreeGrafter"/>
</dbReference>
<dbReference type="PANTHER" id="PTHR21666">
    <property type="entry name" value="PEPTIDASE-RELATED"/>
    <property type="match status" value="1"/>
</dbReference>
<evidence type="ECO:0000256" key="2">
    <source>
        <dbReference type="ARBA" id="ARBA00022670"/>
    </source>
</evidence>
<dbReference type="CDD" id="cd12797">
    <property type="entry name" value="M23_peptidase"/>
    <property type="match status" value="1"/>
</dbReference>
<dbReference type="KEGG" id="mbry:B1812_02930"/>
<evidence type="ECO:0000256" key="7">
    <source>
        <dbReference type="SAM" id="Coils"/>
    </source>
</evidence>
<keyword evidence="5" id="KW-0862">Zinc</keyword>
<keyword evidence="2" id="KW-0645">Protease</keyword>
<keyword evidence="11" id="KW-1185">Reference proteome</keyword>
<dbReference type="Gene3D" id="2.70.70.10">
    <property type="entry name" value="Glucose Permease (Domain IIA)"/>
    <property type="match status" value="1"/>
</dbReference>
<dbReference type="AlphaFoldDB" id="A0A1W6N0G5"/>
<dbReference type="SUPFAM" id="SSF51261">
    <property type="entry name" value="Duplicated hybrid motif"/>
    <property type="match status" value="1"/>
</dbReference>
<organism evidence="10 11">
    <name type="scientific">Methylocystis bryophila</name>
    <dbReference type="NCBI Taxonomy" id="655015"/>
    <lineage>
        <taxon>Bacteria</taxon>
        <taxon>Pseudomonadati</taxon>
        <taxon>Pseudomonadota</taxon>
        <taxon>Alphaproteobacteria</taxon>
        <taxon>Hyphomicrobiales</taxon>
        <taxon>Methylocystaceae</taxon>
        <taxon>Methylocystis</taxon>
    </lineage>
</organism>
<evidence type="ECO:0000256" key="5">
    <source>
        <dbReference type="ARBA" id="ARBA00022833"/>
    </source>
</evidence>
<keyword evidence="7" id="KW-0175">Coiled coil</keyword>
<dbReference type="InterPro" id="IPR050570">
    <property type="entry name" value="Cell_wall_metabolism_enzyme"/>
</dbReference>
<keyword evidence="6" id="KW-0482">Metalloprotease</keyword>
<evidence type="ECO:0000313" key="11">
    <source>
        <dbReference type="Proteomes" id="UP000193978"/>
    </source>
</evidence>
<gene>
    <name evidence="10" type="ORF">B1812_02930</name>
</gene>
<evidence type="ECO:0000259" key="9">
    <source>
        <dbReference type="Pfam" id="PF01551"/>
    </source>
</evidence>
<proteinExistence type="predicted"/>
<evidence type="ECO:0000256" key="8">
    <source>
        <dbReference type="SAM" id="MobiDB-lite"/>
    </source>
</evidence>
<feature type="compositionally biased region" description="Basic and acidic residues" evidence="8">
    <location>
        <begin position="251"/>
        <end position="270"/>
    </location>
</feature>
<dbReference type="Pfam" id="PF01551">
    <property type="entry name" value="Peptidase_M23"/>
    <property type="match status" value="1"/>
</dbReference>
<name>A0A1W6N0G5_9HYPH</name>